<proteinExistence type="predicted"/>
<keyword evidence="3" id="KW-1185">Reference proteome</keyword>
<accession>A0A8W8MFI6</accession>
<feature type="transmembrane region" description="Helical" evidence="1">
    <location>
        <begin position="252"/>
        <end position="270"/>
    </location>
</feature>
<dbReference type="OMA" id="HMYFNIT"/>
<feature type="transmembrane region" description="Helical" evidence="1">
    <location>
        <begin position="77"/>
        <end position="100"/>
    </location>
</feature>
<name>A0A8W8MFI6_MAGGI</name>
<dbReference type="EnsemblMetazoa" id="G32096.4">
    <property type="protein sequence ID" value="G32096.4:cds"/>
    <property type="gene ID" value="G32096"/>
</dbReference>
<dbReference type="OrthoDB" id="10015560at2759"/>
<evidence type="ECO:0000313" key="2">
    <source>
        <dbReference type="EnsemblMetazoa" id="G32096.2:cds"/>
    </source>
</evidence>
<sequence length="271" mass="31890">MASLSEWRSPPGFGGRQAWLSGLLVCIIPYIHIGIVNKMFWVPNKIPVNRTECRCNCFDTVYKGSYENPRKTGYKHMYFNATFEMLIIWILTLVTIILAYESFKRLLNLYSTGNLRWRMLILFLLDIYPNYYSYWSYFNYTNDGFYAQVYHQLFFTTTELVSTWNVFRLCSKDTKMESGSVMCIVAISIIHILLGGVDQFFVQLILWKEKTFQRARNIGFVLPDILHVILTIQEMAKENRIPWTQTFTRNELKFGLIFVISGFVLGKVIFR</sequence>
<dbReference type="Proteomes" id="UP000005408">
    <property type="component" value="Unassembled WGS sequence"/>
</dbReference>
<feature type="transmembrane region" description="Helical" evidence="1">
    <location>
        <begin position="20"/>
        <end position="41"/>
    </location>
</feature>
<protein>
    <submittedName>
        <fullName evidence="2">Uncharacterized protein</fullName>
    </submittedName>
</protein>
<dbReference type="AlphaFoldDB" id="A0A8W8MFI6"/>
<dbReference type="PANTHER" id="PTHR39074:SF1">
    <property type="entry name" value="AGAP007547-PA"/>
    <property type="match status" value="1"/>
</dbReference>
<evidence type="ECO:0000256" key="1">
    <source>
        <dbReference type="SAM" id="Phobius"/>
    </source>
</evidence>
<feature type="transmembrane region" description="Helical" evidence="1">
    <location>
        <begin position="120"/>
        <end position="137"/>
    </location>
</feature>
<keyword evidence="1" id="KW-0812">Transmembrane</keyword>
<keyword evidence="1" id="KW-1133">Transmembrane helix</keyword>
<dbReference type="EnsemblMetazoa" id="G32096.5">
    <property type="protein sequence ID" value="G32096.5:cds"/>
    <property type="gene ID" value="G32096"/>
</dbReference>
<dbReference type="EnsemblMetazoa" id="G32096.3">
    <property type="protein sequence ID" value="G32096.3:cds"/>
    <property type="gene ID" value="G32096"/>
</dbReference>
<dbReference type="EnsemblMetazoa" id="G32096.2">
    <property type="protein sequence ID" value="G32096.2:cds"/>
    <property type="gene ID" value="G32096"/>
</dbReference>
<feature type="transmembrane region" description="Helical" evidence="1">
    <location>
        <begin position="179"/>
        <end position="197"/>
    </location>
</feature>
<reference evidence="2" key="1">
    <citation type="submission" date="2022-08" db="UniProtKB">
        <authorList>
            <consortium name="EnsemblMetazoa"/>
        </authorList>
    </citation>
    <scope>IDENTIFICATION</scope>
    <source>
        <strain evidence="2">05x7-T-G4-1.051#20</strain>
    </source>
</reference>
<evidence type="ECO:0000313" key="3">
    <source>
        <dbReference type="Proteomes" id="UP000005408"/>
    </source>
</evidence>
<organism evidence="2 3">
    <name type="scientific">Magallana gigas</name>
    <name type="common">Pacific oyster</name>
    <name type="synonym">Crassostrea gigas</name>
    <dbReference type="NCBI Taxonomy" id="29159"/>
    <lineage>
        <taxon>Eukaryota</taxon>
        <taxon>Metazoa</taxon>
        <taxon>Spiralia</taxon>
        <taxon>Lophotrochozoa</taxon>
        <taxon>Mollusca</taxon>
        <taxon>Bivalvia</taxon>
        <taxon>Autobranchia</taxon>
        <taxon>Pteriomorphia</taxon>
        <taxon>Ostreida</taxon>
        <taxon>Ostreoidea</taxon>
        <taxon>Ostreidae</taxon>
        <taxon>Magallana</taxon>
    </lineage>
</organism>
<dbReference type="EnsemblMetazoa" id="G32096.1">
    <property type="protein sequence ID" value="G32096.1:cds"/>
    <property type="gene ID" value="G32096"/>
</dbReference>
<keyword evidence="1" id="KW-0472">Membrane</keyword>
<dbReference type="PANTHER" id="PTHR39074">
    <property type="entry name" value="AGAP007547-PA"/>
    <property type="match status" value="1"/>
</dbReference>